<feature type="transmembrane region" description="Helical" evidence="10">
    <location>
        <begin position="761"/>
        <end position="786"/>
    </location>
</feature>
<evidence type="ECO:0000256" key="3">
    <source>
        <dbReference type="ARBA" id="ARBA00020150"/>
    </source>
</evidence>
<dbReference type="InterPro" id="IPR014710">
    <property type="entry name" value="RmlC-like_jellyroll"/>
</dbReference>
<dbReference type="SUPFAM" id="SSF51206">
    <property type="entry name" value="cAMP-binding domain-like"/>
    <property type="match status" value="1"/>
</dbReference>
<feature type="domain" description="Cyclic nucleotide-binding" evidence="11">
    <location>
        <begin position="8"/>
        <end position="110"/>
    </location>
</feature>
<feature type="transmembrane region" description="Helical" evidence="10">
    <location>
        <begin position="793"/>
        <end position="818"/>
    </location>
</feature>
<dbReference type="PRINTS" id="PR00103">
    <property type="entry name" value="CAMPKINASE"/>
</dbReference>
<dbReference type="InterPro" id="IPR001898">
    <property type="entry name" value="SLC13A/DASS"/>
</dbReference>
<feature type="transmembrane region" description="Helical" evidence="10">
    <location>
        <begin position="852"/>
        <end position="872"/>
    </location>
</feature>
<dbReference type="EMBL" id="QXJM01000032">
    <property type="protein sequence ID" value="RIE03661.1"/>
    <property type="molecule type" value="Genomic_DNA"/>
</dbReference>
<evidence type="ECO:0000256" key="5">
    <source>
        <dbReference type="ARBA" id="ARBA00022847"/>
    </source>
</evidence>
<feature type="transmembrane region" description="Helical" evidence="10">
    <location>
        <begin position="701"/>
        <end position="717"/>
    </location>
</feature>
<keyword evidence="7 10" id="KW-0472">Membrane</keyword>
<comment type="similarity">
    <text evidence="2">Belongs to the SLC13A/DASS transporter (TC 2.A.47) family. NADC subfamily.</text>
</comment>
<evidence type="ECO:0000256" key="2">
    <source>
        <dbReference type="ARBA" id="ARBA00006772"/>
    </source>
</evidence>
<dbReference type="RefSeq" id="WP_119149002.1">
    <property type="nucleotide sequence ID" value="NZ_JBHSOV010000021.1"/>
</dbReference>
<keyword evidence="5" id="KW-0769">Symport</keyword>
<proteinExistence type="inferred from homology"/>
<evidence type="ECO:0000256" key="6">
    <source>
        <dbReference type="ARBA" id="ARBA00022989"/>
    </source>
</evidence>
<keyword evidence="13" id="KW-1185">Reference proteome</keyword>
<evidence type="ECO:0000256" key="10">
    <source>
        <dbReference type="SAM" id="Phobius"/>
    </source>
</evidence>
<dbReference type="PROSITE" id="PS00889">
    <property type="entry name" value="CNMP_BINDING_2"/>
    <property type="match status" value="1"/>
</dbReference>
<accession>A0A398CWS7</accession>
<dbReference type="InterPro" id="IPR000595">
    <property type="entry name" value="cNMP-bd_dom"/>
</dbReference>
<dbReference type="InterPro" id="IPR018490">
    <property type="entry name" value="cNMP-bd_dom_sf"/>
</dbReference>
<comment type="subcellular location">
    <subcellularLocation>
        <location evidence="1">Membrane</location>
        <topology evidence="1">Multi-pass membrane protein</topology>
    </subcellularLocation>
</comment>
<evidence type="ECO:0000256" key="7">
    <source>
        <dbReference type="ARBA" id="ARBA00023136"/>
    </source>
</evidence>
<feature type="transmembrane region" description="Helical" evidence="10">
    <location>
        <begin position="451"/>
        <end position="480"/>
    </location>
</feature>
<dbReference type="GO" id="GO:0008514">
    <property type="term" value="F:organic anion transmembrane transporter activity"/>
    <property type="evidence" value="ECO:0007669"/>
    <property type="project" value="UniProtKB-ARBA"/>
</dbReference>
<evidence type="ECO:0000259" key="11">
    <source>
        <dbReference type="PROSITE" id="PS50042"/>
    </source>
</evidence>
<comment type="caution">
    <text evidence="12">The sequence shown here is derived from an EMBL/GenBank/DDBJ whole genome shotgun (WGS) entry which is preliminary data.</text>
</comment>
<keyword evidence="6 10" id="KW-1133">Transmembrane helix</keyword>
<dbReference type="CDD" id="cd00038">
    <property type="entry name" value="CAP_ED"/>
    <property type="match status" value="1"/>
</dbReference>
<dbReference type="Pfam" id="PF00939">
    <property type="entry name" value="Na_sulph_symp"/>
    <property type="match status" value="1"/>
</dbReference>
<evidence type="ECO:0000256" key="8">
    <source>
        <dbReference type="ARBA" id="ARBA00023159"/>
    </source>
</evidence>
<feature type="transmembrane region" description="Helical" evidence="10">
    <location>
        <begin position="582"/>
        <end position="605"/>
    </location>
</feature>
<dbReference type="AlphaFoldDB" id="A0A398CWS7"/>
<keyword evidence="5" id="KW-0813">Transport</keyword>
<gene>
    <name evidence="12" type="ORF">D3H35_10195</name>
</gene>
<dbReference type="Gene3D" id="2.60.120.10">
    <property type="entry name" value="Jelly Rolls"/>
    <property type="match status" value="1"/>
</dbReference>
<dbReference type="GO" id="GO:0005886">
    <property type="term" value="C:plasma membrane"/>
    <property type="evidence" value="ECO:0007669"/>
    <property type="project" value="TreeGrafter"/>
</dbReference>
<dbReference type="Proteomes" id="UP000266340">
    <property type="component" value="Unassembled WGS sequence"/>
</dbReference>
<keyword evidence="4 10" id="KW-0812">Transmembrane</keyword>
<dbReference type="InterPro" id="IPR018488">
    <property type="entry name" value="cNMP-bd_CS"/>
</dbReference>
<dbReference type="OrthoDB" id="9766267at2"/>
<dbReference type="SMART" id="SM00100">
    <property type="entry name" value="cNMP"/>
    <property type="match status" value="1"/>
</dbReference>
<dbReference type="Pfam" id="PF00027">
    <property type="entry name" value="cNMP_binding"/>
    <property type="match status" value="1"/>
</dbReference>
<evidence type="ECO:0000256" key="4">
    <source>
        <dbReference type="ARBA" id="ARBA00022692"/>
    </source>
</evidence>
<organism evidence="12 13">
    <name type="scientific">Cohnella faecalis</name>
    <dbReference type="NCBI Taxonomy" id="2315694"/>
    <lineage>
        <taxon>Bacteria</taxon>
        <taxon>Bacillati</taxon>
        <taxon>Bacillota</taxon>
        <taxon>Bacilli</taxon>
        <taxon>Bacillales</taxon>
        <taxon>Paenibacillaceae</taxon>
        <taxon>Cohnella</taxon>
    </lineage>
</organism>
<feature type="transmembrane region" description="Helical" evidence="10">
    <location>
        <begin position="625"/>
        <end position="648"/>
    </location>
</feature>
<feature type="transmembrane region" description="Helical" evidence="10">
    <location>
        <begin position="419"/>
        <end position="439"/>
    </location>
</feature>
<reference evidence="12 13" key="1">
    <citation type="submission" date="2018-09" db="EMBL/GenBank/DDBJ databases">
        <title>Cohnella cavernae sp. nov., isolated from a karst cave.</title>
        <authorList>
            <person name="Zhu H."/>
        </authorList>
    </citation>
    <scope>NUCLEOTIDE SEQUENCE [LARGE SCALE GENOMIC DNA]</scope>
    <source>
        <strain evidence="12 13">K2E09-144</strain>
    </source>
</reference>
<dbReference type="GO" id="GO:0015293">
    <property type="term" value="F:symporter activity"/>
    <property type="evidence" value="ECO:0007669"/>
    <property type="project" value="UniProtKB-KW"/>
</dbReference>
<evidence type="ECO:0000256" key="9">
    <source>
        <dbReference type="ARBA" id="ARBA00031174"/>
    </source>
</evidence>
<name>A0A398CWS7_9BACL</name>
<keyword evidence="8" id="KW-0010">Activator</keyword>
<feature type="transmembrane region" description="Helical" evidence="10">
    <location>
        <begin position="500"/>
        <end position="520"/>
    </location>
</feature>
<dbReference type="PROSITE" id="PS50042">
    <property type="entry name" value="CNMP_BINDING_3"/>
    <property type="match status" value="1"/>
</dbReference>
<protein>
    <recommendedName>
        <fullName evidence="3">Sodium-dependent dicarboxylate transporter SdcS</fullName>
    </recommendedName>
    <alternativeName>
        <fullName evidence="9">Na(+)/dicarboxylate symporter</fullName>
    </alternativeName>
</protein>
<evidence type="ECO:0000313" key="13">
    <source>
        <dbReference type="Proteomes" id="UP000266340"/>
    </source>
</evidence>
<dbReference type="PANTHER" id="PTHR10283">
    <property type="entry name" value="SOLUTE CARRIER FAMILY 13 MEMBER"/>
    <property type="match status" value="1"/>
</dbReference>
<dbReference type="GO" id="GO:1905039">
    <property type="term" value="P:carboxylic acid transmembrane transport"/>
    <property type="evidence" value="ECO:0007669"/>
    <property type="project" value="UniProtKB-ARBA"/>
</dbReference>
<evidence type="ECO:0000313" key="12">
    <source>
        <dbReference type="EMBL" id="RIE03661.1"/>
    </source>
</evidence>
<evidence type="ECO:0000256" key="1">
    <source>
        <dbReference type="ARBA" id="ARBA00004141"/>
    </source>
</evidence>
<sequence length="879" mass="96155">MKLTEIEMFKGLSNLELSKLLGKMDKLSLAPGAVLFEQGDAGDSMYLIESGEVELFARADGTSHSLARLEEGGSLGEMALLTGETRSATAVASTDSVLYKIDRETFDWLVAEQPGISAYFIRLLSERLIRTNDSLQASKESKVLWIRQQLEQLPDEWVQFLVWCEKLPYISEKLALERFGYNLVSTTSKYPDLLHFLHVENRNENRETEGIRLKSEVRPVLSDYGVEKYGYDRKKTWLEEAAAFYESEGDWQGALALSVELKDFDAFLRAFDLLHSPLTSAEEARLARALKRCPADWLVSRYSVLERVVTSCLNDSRSSEFGLAVIESALGRSGSSYKGAELVALYEGASGFCRILNRKQQAMEYLRLAEEAAGSASKGTAVADTNDERHYSLAKRKLAANRTQFLAAQANRLAESNSWTGWLAVALAVGCILLFHFLPEPAGLSRGAMDFIGIGLAGVILWIVNIIPDYIVALGMAMLWVLFGIVKPESALSGFSSPTWLYMIFIMALSAVITKSGILYRLSLHALKRFPPHYRGQISGIVAGAIVLNPLIPSSSAKVSLGVPIARSLAESLGFKDNSRGAAGLGLTAMIFYGFTAPFVMTGSYTNVMAFGLATGHSTVSWLQWALYALPAFFVFAAVMLAVLGMMFKGVSTTKGISLKVLDEQLRLLGPLSSEERISIGTVVGCVLLMMLEPLHGIDSAWVMFAGFAVLVVSGVLDSRTLKSGIDWTFLLFLGVAFSFANAAGELGIADALSAFLGDHMGMFISSPMLFLAIVVLLSFAVTLVVRDDPAVILLVTALIPLADQAGIHPWIVVFVILLSTDPFFFSYQSPTYLTAYYSSEGKSFSHRQGRMVALGYALAVLAVTIVSVPYWKWLGLIH</sequence>
<dbReference type="PANTHER" id="PTHR10283:SF82">
    <property type="entry name" value="SOLUTE CARRIER FAMILY 13 MEMBER 2"/>
    <property type="match status" value="1"/>
</dbReference>
<feature type="transmembrane region" description="Helical" evidence="10">
    <location>
        <begin position="729"/>
        <end position="749"/>
    </location>
</feature>